<dbReference type="Gramene" id="mRNA:HanXRQr2_Chr05g0204221">
    <property type="protein sequence ID" value="mRNA:HanXRQr2_Chr05g0204221"/>
    <property type="gene ID" value="HanXRQr2_Chr05g0204221"/>
</dbReference>
<gene>
    <name evidence="2" type="ORF">HanXRQr2_Chr05g0204221</name>
</gene>
<dbReference type="AlphaFoldDB" id="A0A9K3IYE8"/>
<reference evidence="2" key="2">
    <citation type="submission" date="2020-06" db="EMBL/GenBank/DDBJ databases">
        <title>Helianthus annuus Genome sequencing and assembly Release 2.</title>
        <authorList>
            <person name="Gouzy J."/>
            <person name="Langlade N."/>
            <person name="Munos S."/>
        </authorList>
    </citation>
    <scope>NUCLEOTIDE SEQUENCE</scope>
    <source>
        <tissue evidence="2">Leaves</tissue>
    </source>
</reference>
<reference evidence="2" key="1">
    <citation type="journal article" date="2017" name="Nature">
        <title>The sunflower genome provides insights into oil metabolism, flowering and Asterid evolution.</title>
        <authorList>
            <person name="Badouin H."/>
            <person name="Gouzy J."/>
            <person name="Grassa C.J."/>
            <person name="Murat F."/>
            <person name="Staton S.E."/>
            <person name="Cottret L."/>
            <person name="Lelandais-Briere C."/>
            <person name="Owens G.L."/>
            <person name="Carrere S."/>
            <person name="Mayjonade B."/>
            <person name="Legrand L."/>
            <person name="Gill N."/>
            <person name="Kane N.C."/>
            <person name="Bowers J.E."/>
            <person name="Hubner S."/>
            <person name="Bellec A."/>
            <person name="Berard A."/>
            <person name="Berges H."/>
            <person name="Blanchet N."/>
            <person name="Boniface M.C."/>
            <person name="Brunel D."/>
            <person name="Catrice O."/>
            <person name="Chaidir N."/>
            <person name="Claudel C."/>
            <person name="Donnadieu C."/>
            <person name="Faraut T."/>
            <person name="Fievet G."/>
            <person name="Helmstetter N."/>
            <person name="King M."/>
            <person name="Knapp S.J."/>
            <person name="Lai Z."/>
            <person name="Le Paslier M.C."/>
            <person name="Lippi Y."/>
            <person name="Lorenzon L."/>
            <person name="Mandel J.R."/>
            <person name="Marage G."/>
            <person name="Marchand G."/>
            <person name="Marquand E."/>
            <person name="Bret-Mestries E."/>
            <person name="Morien E."/>
            <person name="Nambeesan S."/>
            <person name="Nguyen T."/>
            <person name="Pegot-Espagnet P."/>
            <person name="Pouilly N."/>
            <person name="Raftis F."/>
            <person name="Sallet E."/>
            <person name="Schiex T."/>
            <person name="Thomas J."/>
            <person name="Vandecasteele C."/>
            <person name="Vares D."/>
            <person name="Vear F."/>
            <person name="Vautrin S."/>
            <person name="Crespi M."/>
            <person name="Mangin B."/>
            <person name="Burke J.M."/>
            <person name="Salse J."/>
            <person name="Munos S."/>
            <person name="Vincourt P."/>
            <person name="Rieseberg L.H."/>
            <person name="Langlade N.B."/>
        </authorList>
    </citation>
    <scope>NUCLEOTIDE SEQUENCE</scope>
    <source>
        <tissue evidence="2">Leaves</tissue>
    </source>
</reference>
<protein>
    <submittedName>
        <fullName evidence="2">Uncharacterized protein</fullName>
    </submittedName>
</protein>
<dbReference type="EMBL" id="MNCJ02000320">
    <property type="protein sequence ID" value="KAF5805035.1"/>
    <property type="molecule type" value="Genomic_DNA"/>
</dbReference>
<sequence length="52" mass="6090">MWKWTQARRTNGSRGDKEANEKTDAQLTPDSLRSIRKNFIVFEGGEIMYDIQ</sequence>
<evidence type="ECO:0000256" key="1">
    <source>
        <dbReference type="SAM" id="MobiDB-lite"/>
    </source>
</evidence>
<dbReference type="Proteomes" id="UP000215914">
    <property type="component" value="Unassembled WGS sequence"/>
</dbReference>
<feature type="region of interest" description="Disordered" evidence="1">
    <location>
        <begin position="1"/>
        <end position="28"/>
    </location>
</feature>
<evidence type="ECO:0000313" key="3">
    <source>
        <dbReference type="Proteomes" id="UP000215914"/>
    </source>
</evidence>
<organism evidence="2 3">
    <name type="scientific">Helianthus annuus</name>
    <name type="common">Common sunflower</name>
    <dbReference type="NCBI Taxonomy" id="4232"/>
    <lineage>
        <taxon>Eukaryota</taxon>
        <taxon>Viridiplantae</taxon>
        <taxon>Streptophyta</taxon>
        <taxon>Embryophyta</taxon>
        <taxon>Tracheophyta</taxon>
        <taxon>Spermatophyta</taxon>
        <taxon>Magnoliopsida</taxon>
        <taxon>eudicotyledons</taxon>
        <taxon>Gunneridae</taxon>
        <taxon>Pentapetalae</taxon>
        <taxon>asterids</taxon>
        <taxon>campanulids</taxon>
        <taxon>Asterales</taxon>
        <taxon>Asteraceae</taxon>
        <taxon>Asteroideae</taxon>
        <taxon>Heliantheae alliance</taxon>
        <taxon>Heliantheae</taxon>
        <taxon>Helianthus</taxon>
    </lineage>
</organism>
<feature type="compositionally biased region" description="Basic and acidic residues" evidence="1">
    <location>
        <begin position="14"/>
        <end position="24"/>
    </location>
</feature>
<accession>A0A9K3IYE8</accession>
<proteinExistence type="predicted"/>
<keyword evidence="3" id="KW-1185">Reference proteome</keyword>
<comment type="caution">
    <text evidence="2">The sequence shown here is derived from an EMBL/GenBank/DDBJ whole genome shotgun (WGS) entry which is preliminary data.</text>
</comment>
<evidence type="ECO:0000313" key="2">
    <source>
        <dbReference type="EMBL" id="KAF5805035.1"/>
    </source>
</evidence>
<name>A0A9K3IYE8_HELAN</name>